<dbReference type="Gene3D" id="3.90.1580.10">
    <property type="entry name" value="paralog of FGE (formylglycine-generating enzyme)"/>
    <property type="match status" value="1"/>
</dbReference>
<feature type="compositionally biased region" description="Pro residues" evidence="1">
    <location>
        <begin position="81"/>
        <end position="102"/>
    </location>
</feature>
<evidence type="ECO:0000256" key="2">
    <source>
        <dbReference type="SAM" id="Phobius"/>
    </source>
</evidence>
<accession>W4LI76</accession>
<protein>
    <recommendedName>
        <fullName evidence="3">Sulfatase-modifying factor enzyme-like domain-containing protein</fullName>
    </recommendedName>
</protein>
<dbReference type="HOGENOM" id="CLU_315859_0_0_7"/>
<name>W4LI76_ENTF1</name>
<feature type="domain" description="Sulfatase-modifying factor enzyme-like" evidence="3">
    <location>
        <begin position="970"/>
        <end position="1130"/>
    </location>
</feature>
<feature type="region of interest" description="Disordered" evidence="1">
    <location>
        <begin position="76"/>
        <end position="107"/>
    </location>
</feature>
<keyword evidence="5" id="KW-1185">Reference proteome</keyword>
<keyword evidence="2" id="KW-1133">Transmembrane helix</keyword>
<dbReference type="PANTHER" id="PTHR23150">
    <property type="entry name" value="SULFATASE MODIFYING FACTOR 1, 2"/>
    <property type="match status" value="1"/>
</dbReference>
<reference evidence="4 5" key="1">
    <citation type="journal article" date="2014" name="Nature">
        <title>An environmental bacterial taxon with a large and distinct metabolic repertoire.</title>
        <authorList>
            <person name="Wilson M.C."/>
            <person name="Mori T."/>
            <person name="Ruckert C."/>
            <person name="Uria A.R."/>
            <person name="Helf M.J."/>
            <person name="Takada K."/>
            <person name="Gernert C."/>
            <person name="Steffens U.A."/>
            <person name="Heycke N."/>
            <person name="Schmitt S."/>
            <person name="Rinke C."/>
            <person name="Helfrich E.J."/>
            <person name="Brachmann A.O."/>
            <person name="Gurgui C."/>
            <person name="Wakimoto T."/>
            <person name="Kracht M."/>
            <person name="Crusemann M."/>
            <person name="Hentschel U."/>
            <person name="Abe I."/>
            <person name="Matsunaga S."/>
            <person name="Kalinowski J."/>
            <person name="Takeyama H."/>
            <person name="Piel J."/>
        </authorList>
    </citation>
    <scope>NUCLEOTIDE SEQUENCE [LARGE SCALE GENOMIC DNA]</scope>
    <source>
        <strain evidence="5">TSY1</strain>
    </source>
</reference>
<dbReference type="InterPro" id="IPR016187">
    <property type="entry name" value="CTDL_fold"/>
</dbReference>
<proteinExistence type="predicted"/>
<dbReference type="SUPFAM" id="SSF56436">
    <property type="entry name" value="C-type lectin-like"/>
    <property type="match status" value="1"/>
</dbReference>
<dbReference type="InterPro" id="IPR051043">
    <property type="entry name" value="Sulfatase_Mod_Factor_Kinase"/>
</dbReference>
<dbReference type="InterPro" id="IPR005532">
    <property type="entry name" value="SUMF_dom"/>
</dbReference>
<feature type="transmembrane region" description="Helical" evidence="2">
    <location>
        <begin position="114"/>
        <end position="131"/>
    </location>
</feature>
<keyword evidence="2" id="KW-0812">Transmembrane</keyword>
<dbReference type="EMBL" id="AZHW01000632">
    <property type="protein sequence ID" value="ETW97687.1"/>
    <property type="molecule type" value="Genomic_DNA"/>
</dbReference>
<evidence type="ECO:0000256" key="1">
    <source>
        <dbReference type="SAM" id="MobiDB-lite"/>
    </source>
</evidence>
<comment type="caution">
    <text evidence="4">The sequence shown here is derived from an EMBL/GenBank/DDBJ whole genome shotgun (WGS) entry which is preliminary data.</text>
</comment>
<gene>
    <name evidence="4" type="ORF">ETSY1_21660</name>
</gene>
<dbReference type="Proteomes" id="UP000019141">
    <property type="component" value="Unassembled WGS sequence"/>
</dbReference>
<dbReference type="GO" id="GO:0120147">
    <property type="term" value="F:formylglycine-generating oxidase activity"/>
    <property type="evidence" value="ECO:0007669"/>
    <property type="project" value="TreeGrafter"/>
</dbReference>
<sequence length="1135" mass="126488">MPRQLADLGDLLTALRINGVSVGPGEVARLQQVFALQPELDRDGLKHVLSALLIKTPAQREVFEPLFADWCPEHEAEWPDEPAPATPSPPSPALPLPEPPQDVEPDEPKSARRLWVFALGIALLCTLLIWWRQPEQPEVLQPPVLKPSTLSSPPKRTVLPNELHDWPVAKVWFWQAAIDEKNIVTPWRLGLMELALLGLAAWAAAAAMWWRYHQRFPNIAPLLYRDVGRRRQPLPPPNRDDSALTVVRERRQMVWRIEQFVSEDSTHRLDLPTTVDATARAGGFIELHFEPAVYDREIWFWQDRQLDRETPQDAIDQLCAALVAGGLAARKGRFTDVPDRIDWPEQSGYRPDHEEGHGHQAIVAILTDGEGLANRLGSIRYQLVTERLLRHLRHWPRLCFVDCSASGTRLEGLLGKYGIETIALPDLPQWLGGTVTRTQAATPLGDAFYGDKRVWVAALALGDKDVSRAGAQSLRVALELSCSPWLVDDVMEVARQSGAAQVDWLMCNATLTPRGTPTPDSMAYRALAWWVQRYAEAEQQRHAQENPLLLWADSLASRRWQVSQAVLHLYLDPDGAAERLLELAHGDLKDEIRSRLADYAGAEHRELGGRRHMRYMTWRLADQTDVTRHRLRNLGFAAGVVGTETVAPLKTPSRLMLAGTTLVMLGLMAFGVAGYRWLVPEPPELILDDAYSFSKHPAFKAQTVQLIESVGRRTFEVTLGSSRHTVSLTSQSGARIPVTWAWREHPNVSELEGSVMLNAGRLAQPIRACSENWPKRSLAVIATPFEGTEHSKAARQLAIRLLDKGSADAVLLGTQWQRALPTWLGASRAINRETQVLVILPQGADADLASRRLEGHPGAWAVGSSGDFAALARGIRGGDSEAIADVLPGLEVHRQRRTVRVSGGPKQMGPDRNGIEWVRVCPGTFTMGTIDRNEDRMAFGNEIVAAPRTMVISGFDMALTETTEMQYGGRGLLPQVVITWKEARNFCRQNISDGDLPDGDLPTEAQWEYAARGGSRFPWSFGDDEGLLAQYGNYSSDLVQVKQKLPNPLGLYDMHGNVWEWTRDVYSEYTSGVFVDPPEADDGNCQFVNDVFCVVRGGSFVSSPVYLRSARRARSRPEVRSILQGFRCVRVPPAF</sequence>
<organism evidence="4 5">
    <name type="scientific">Entotheonella factor</name>
    <dbReference type="NCBI Taxonomy" id="1429438"/>
    <lineage>
        <taxon>Bacteria</taxon>
        <taxon>Pseudomonadati</taxon>
        <taxon>Nitrospinota/Tectimicrobiota group</taxon>
        <taxon>Candidatus Tectimicrobiota</taxon>
        <taxon>Candidatus Entotheonellia</taxon>
        <taxon>Candidatus Entotheonellales</taxon>
        <taxon>Candidatus Entotheonellaceae</taxon>
        <taxon>Candidatus Entotheonella</taxon>
    </lineage>
</organism>
<dbReference type="PANTHER" id="PTHR23150:SF19">
    <property type="entry name" value="FORMYLGLYCINE-GENERATING ENZYME"/>
    <property type="match status" value="1"/>
</dbReference>
<evidence type="ECO:0000313" key="4">
    <source>
        <dbReference type="EMBL" id="ETW97687.1"/>
    </source>
</evidence>
<dbReference type="AlphaFoldDB" id="W4LI76"/>
<dbReference type="InterPro" id="IPR042095">
    <property type="entry name" value="SUMF_sf"/>
</dbReference>
<dbReference type="Pfam" id="PF03781">
    <property type="entry name" value="FGE-sulfatase"/>
    <property type="match status" value="1"/>
</dbReference>
<keyword evidence="2" id="KW-0472">Membrane</keyword>
<feature type="transmembrane region" description="Helical" evidence="2">
    <location>
        <begin position="189"/>
        <end position="210"/>
    </location>
</feature>
<evidence type="ECO:0000313" key="5">
    <source>
        <dbReference type="Proteomes" id="UP000019141"/>
    </source>
</evidence>
<evidence type="ECO:0000259" key="3">
    <source>
        <dbReference type="Pfam" id="PF03781"/>
    </source>
</evidence>